<feature type="compositionally biased region" description="Basic residues" evidence="1">
    <location>
        <begin position="234"/>
        <end position="248"/>
    </location>
</feature>
<evidence type="ECO:0000256" key="1">
    <source>
        <dbReference type="SAM" id="MobiDB-lite"/>
    </source>
</evidence>
<feature type="compositionally biased region" description="Basic residues" evidence="1">
    <location>
        <begin position="284"/>
        <end position="294"/>
    </location>
</feature>
<dbReference type="EMBL" id="MU006783">
    <property type="protein sequence ID" value="KAF2641521.1"/>
    <property type="molecule type" value="Genomic_DNA"/>
</dbReference>
<accession>A0A6A6S347</accession>
<feature type="compositionally biased region" description="Basic and acidic residues" evidence="1">
    <location>
        <begin position="65"/>
        <end position="74"/>
    </location>
</feature>
<dbReference type="OrthoDB" id="3799586at2759"/>
<dbReference type="AlphaFoldDB" id="A0A6A6S347"/>
<evidence type="ECO:0000313" key="2">
    <source>
        <dbReference type="EMBL" id="KAF2641521.1"/>
    </source>
</evidence>
<gene>
    <name evidence="2" type="ORF">P280DRAFT_517718</name>
</gene>
<feature type="region of interest" description="Disordered" evidence="1">
    <location>
        <begin position="44"/>
        <end position="126"/>
    </location>
</feature>
<organism evidence="2 3">
    <name type="scientific">Massarina eburnea CBS 473.64</name>
    <dbReference type="NCBI Taxonomy" id="1395130"/>
    <lineage>
        <taxon>Eukaryota</taxon>
        <taxon>Fungi</taxon>
        <taxon>Dikarya</taxon>
        <taxon>Ascomycota</taxon>
        <taxon>Pezizomycotina</taxon>
        <taxon>Dothideomycetes</taxon>
        <taxon>Pleosporomycetidae</taxon>
        <taxon>Pleosporales</taxon>
        <taxon>Massarineae</taxon>
        <taxon>Massarinaceae</taxon>
        <taxon>Massarina</taxon>
    </lineage>
</organism>
<reference evidence="2" key="1">
    <citation type="journal article" date="2020" name="Stud. Mycol.">
        <title>101 Dothideomycetes genomes: a test case for predicting lifestyles and emergence of pathogens.</title>
        <authorList>
            <person name="Haridas S."/>
            <person name="Albert R."/>
            <person name="Binder M."/>
            <person name="Bloem J."/>
            <person name="Labutti K."/>
            <person name="Salamov A."/>
            <person name="Andreopoulos B."/>
            <person name="Baker S."/>
            <person name="Barry K."/>
            <person name="Bills G."/>
            <person name="Bluhm B."/>
            <person name="Cannon C."/>
            <person name="Castanera R."/>
            <person name="Culley D."/>
            <person name="Daum C."/>
            <person name="Ezra D."/>
            <person name="Gonzalez J."/>
            <person name="Henrissat B."/>
            <person name="Kuo A."/>
            <person name="Liang C."/>
            <person name="Lipzen A."/>
            <person name="Lutzoni F."/>
            <person name="Magnuson J."/>
            <person name="Mondo S."/>
            <person name="Nolan M."/>
            <person name="Ohm R."/>
            <person name="Pangilinan J."/>
            <person name="Park H.-J."/>
            <person name="Ramirez L."/>
            <person name="Alfaro M."/>
            <person name="Sun H."/>
            <person name="Tritt A."/>
            <person name="Yoshinaga Y."/>
            <person name="Zwiers L.-H."/>
            <person name="Turgeon B."/>
            <person name="Goodwin S."/>
            <person name="Spatafora J."/>
            <person name="Crous P."/>
            <person name="Grigoriev I."/>
        </authorList>
    </citation>
    <scope>NUCLEOTIDE SEQUENCE</scope>
    <source>
        <strain evidence="2">CBS 473.64</strain>
    </source>
</reference>
<protein>
    <submittedName>
        <fullName evidence="2">Uncharacterized protein</fullName>
    </submittedName>
</protein>
<feature type="region of interest" description="Disordered" evidence="1">
    <location>
        <begin position="208"/>
        <end position="370"/>
    </location>
</feature>
<dbReference type="Proteomes" id="UP000799753">
    <property type="component" value="Unassembled WGS sequence"/>
</dbReference>
<evidence type="ECO:0000313" key="3">
    <source>
        <dbReference type="Proteomes" id="UP000799753"/>
    </source>
</evidence>
<proteinExistence type="predicted"/>
<name>A0A6A6S347_9PLEO</name>
<keyword evidence="3" id="KW-1185">Reference proteome</keyword>
<sequence length="370" mass="40298">MSGKNKPVPALYYKGMTERSIKFYDGTYTTDGGKGFWDEAGVYHAWGDCDDPEAQGPTPPPHIPISDREETAETEREEEERDGDRAANAATNANPEPKTPVSLNQPTASPEPPLRAVDNLSSTSPSIPQTTQLVDIFKPFLQDPDSDIIHFREHMFQGYADRERMIGRLEGIGIGMVMAHTKSSLREAYRTCSIAYDAVLESVEKGEEVRGGAAGDEENDSAALDSGRHDAGKVLKRIQTKSKKRIRKATTERFESPQSADEDDYQTSSDGSSSSTMHVSGKTPRTKAPTKKTPAKSNPKRKESDATHTKPPSSKKPKKGIAQPVPKTGRGRPKNKTKTDNGAVVAIAAFGDDKIAPGPTKRTTRNSSGW</sequence>